<dbReference type="PANTHER" id="PTHR43190:SF3">
    <property type="entry name" value="N-ACETYL-D-GLUCOSAMINE KINASE"/>
    <property type="match status" value="1"/>
</dbReference>
<evidence type="ECO:0000259" key="2">
    <source>
        <dbReference type="Pfam" id="PF01869"/>
    </source>
</evidence>
<dbReference type="Gene3D" id="3.30.420.40">
    <property type="match status" value="2"/>
</dbReference>
<organism evidence="3 4">
    <name type="scientific">Actinocrispum wychmicini</name>
    <dbReference type="NCBI Taxonomy" id="1213861"/>
    <lineage>
        <taxon>Bacteria</taxon>
        <taxon>Bacillati</taxon>
        <taxon>Actinomycetota</taxon>
        <taxon>Actinomycetes</taxon>
        <taxon>Pseudonocardiales</taxon>
        <taxon>Pseudonocardiaceae</taxon>
        <taxon>Actinocrispum</taxon>
    </lineage>
</organism>
<keyword evidence="3" id="KW-0808">Transferase</keyword>
<dbReference type="RefSeq" id="WP_132123466.1">
    <property type="nucleotide sequence ID" value="NZ_SLWS01000010.1"/>
</dbReference>
<evidence type="ECO:0000256" key="1">
    <source>
        <dbReference type="SAM" id="MobiDB-lite"/>
    </source>
</evidence>
<dbReference type="OrthoDB" id="5524856at2"/>
<evidence type="ECO:0000313" key="4">
    <source>
        <dbReference type="Proteomes" id="UP000295680"/>
    </source>
</evidence>
<keyword evidence="3" id="KW-0418">Kinase</keyword>
<proteinExistence type="predicted"/>
<feature type="region of interest" description="Disordered" evidence="1">
    <location>
        <begin position="338"/>
        <end position="361"/>
    </location>
</feature>
<keyword evidence="4" id="KW-1185">Reference proteome</keyword>
<sequence>MNAGVNFADIVVIAIDGGNSKTDVLLVDGSGAVLGHARGIGASPQTVGVKRSLEVFEQLAREAGAPATPPFATHTAAYLAGADLPKEEEAIERAITERGWSQSIVVGNDTFALLRAGTSDGVGVAVVCGAGINCVGVAADGRVHRFPALGRISGDWGGGGYLGEEALWSAVRCADGRGPATALKPAIEQHFGVRDLFEVVERLHFGGLPMAVLHELSPVLVQVAETGDEVAEQILQRLVDEVVTLASVTVRKLEMTTEAPVIVLGGGVLTGVRHTVIDEIAERCVAVAPQAQVRVVDIAPVVGAALLGLDAIGADEVAKTRLRLASVPAGVVGQGTDGVVNGGAPGDTDGVGERAESFGAS</sequence>
<accession>A0A4R2JH29</accession>
<protein>
    <submittedName>
        <fullName evidence="3">N-acetylglucosamine kinase-like BadF-type ATPase</fullName>
    </submittedName>
</protein>
<gene>
    <name evidence="3" type="ORF">EV192_11074</name>
</gene>
<dbReference type="Proteomes" id="UP000295680">
    <property type="component" value="Unassembled WGS sequence"/>
</dbReference>
<dbReference type="AlphaFoldDB" id="A0A4R2JH29"/>
<comment type="caution">
    <text evidence="3">The sequence shown here is derived from an EMBL/GenBank/DDBJ whole genome shotgun (WGS) entry which is preliminary data.</text>
</comment>
<dbReference type="SUPFAM" id="SSF53067">
    <property type="entry name" value="Actin-like ATPase domain"/>
    <property type="match status" value="2"/>
</dbReference>
<dbReference type="Pfam" id="PF01869">
    <property type="entry name" value="BcrAD_BadFG"/>
    <property type="match status" value="1"/>
</dbReference>
<dbReference type="GO" id="GO:0016301">
    <property type="term" value="F:kinase activity"/>
    <property type="evidence" value="ECO:0007669"/>
    <property type="project" value="UniProtKB-KW"/>
</dbReference>
<feature type="compositionally biased region" description="Basic and acidic residues" evidence="1">
    <location>
        <begin position="351"/>
        <end position="361"/>
    </location>
</feature>
<dbReference type="PANTHER" id="PTHR43190">
    <property type="entry name" value="N-ACETYL-D-GLUCOSAMINE KINASE"/>
    <property type="match status" value="1"/>
</dbReference>
<feature type="domain" description="ATPase BadF/BadG/BcrA/BcrD type" evidence="2">
    <location>
        <begin position="15"/>
        <end position="308"/>
    </location>
</feature>
<evidence type="ECO:0000313" key="3">
    <source>
        <dbReference type="EMBL" id="TCO53485.1"/>
    </source>
</evidence>
<reference evidence="3 4" key="1">
    <citation type="submission" date="2019-03" db="EMBL/GenBank/DDBJ databases">
        <title>Genomic Encyclopedia of Type Strains, Phase IV (KMG-IV): sequencing the most valuable type-strain genomes for metagenomic binning, comparative biology and taxonomic classification.</title>
        <authorList>
            <person name="Goeker M."/>
        </authorList>
    </citation>
    <scope>NUCLEOTIDE SEQUENCE [LARGE SCALE GENOMIC DNA]</scope>
    <source>
        <strain evidence="3 4">DSM 45934</strain>
    </source>
</reference>
<name>A0A4R2JH29_9PSEU</name>
<dbReference type="EMBL" id="SLWS01000010">
    <property type="protein sequence ID" value="TCO53485.1"/>
    <property type="molecule type" value="Genomic_DNA"/>
</dbReference>
<dbReference type="InterPro" id="IPR043129">
    <property type="entry name" value="ATPase_NBD"/>
</dbReference>
<dbReference type="InterPro" id="IPR052519">
    <property type="entry name" value="Euk-type_GlcNAc_Kinase"/>
</dbReference>
<dbReference type="InterPro" id="IPR002731">
    <property type="entry name" value="ATPase_BadF"/>
</dbReference>